<dbReference type="SUPFAM" id="SSF63829">
    <property type="entry name" value="Calcium-dependent phosphotriesterase"/>
    <property type="match status" value="1"/>
</dbReference>
<feature type="repeat" description="NHL" evidence="7">
    <location>
        <begin position="566"/>
        <end position="596"/>
    </location>
</feature>
<keyword evidence="4" id="KW-0548">Nucleotidyltransferase</keyword>
<organism evidence="9 10">
    <name type="scientific">Adineta steineri</name>
    <dbReference type="NCBI Taxonomy" id="433720"/>
    <lineage>
        <taxon>Eukaryota</taxon>
        <taxon>Metazoa</taxon>
        <taxon>Spiralia</taxon>
        <taxon>Gnathifera</taxon>
        <taxon>Rotifera</taxon>
        <taxon>Eurotatoria</taxon>
        <taxon>Bdelloidea</taxon>
        <taxon>Adinetida</taxon>
        <taxon>Adinetidae</taxon>
        <taxon>Adineta</taxon>
    </lineage>
</organism>
<evidence type="ECO:0000256" key="8">
    <source>
        <dbReference type="RuleBase" id="RU361228"/>
    </source>
</evidence>
<gene>
    <name evidence="9" type="ORF">JYZ213_LOCUS38626</name>
</gene>
<dbReference type="Pfam" id="PF01436">
    <property type="entry name" value="NHL"/>
    <property type="match status" value="1"/>
</dbReference>
<evidence type="ECO:0000256" key="1">
    <source>
        <dbReference type="ARBA" id="ARBA00009558"/>
    </source>
</evidence>
<dbReference type="GO" id="GO:0008270">
    <property type="term" value="F:zinc ion binding"/>
    <property type="evidence" value="ECO:0007669"/>
    <property type="project" value="UniProtKB-KW"/>
</dbReference>
<accession>A0A815LVN8</accession>
<dbReference type="Gene3D" id="3.90.176.10">
    <property type="entry name" value="Toxin ADP-ribosyltransferase, Chain A, domain 1"/>
    <property type="match status" value="1"/>
</dbReference>
<dbReference type="Gene3D" id="2.40.10.500">
    <property type="match status" value="2"/>
</dbReference>
<dbReference type="SUPFAM" id="SSF56399">
    <property type="entry name" value="ADP-ribosylation"/>
    <property type="match status" value="1"/>
</dbReference>
<proteinExistence type="inferred from homology"/>
<dbReference type="Gene3D" id="2.120.10.30">
    <property type="entry name" value="TolB, C-terminal domain"/>
    <property type="match status" value="1"/>
</dbReference>
<evidence type="ECO:0000256" key="4">
    <source>
        <dbReference type="ARBA" id="ARBA00022695"/>
    </source>
</evidence>
<keyword evidence="3 8" id="KW-0808">Transferase</keyword>
<dbReference type="InterPro" id="IPR050952">
    <property type="entry name" value="TRIM-NHL_E3_ligases"/>
</dbReference>
<comment type="catalytic activity">
    <reaction evidence="6 8">
        <text>L-arginyl-[protein] + NAD(+) = N(omega)-(ADP-D-ribosyl)-L-arginyl-[protein] + nicotinamide + H(+)</text>
        <dbReference type="Rhea" id="RHEA:19149"/>
        <dbReference type="Rhea" id="RHEA-COMP:10532"/>
        <dbReference type="Rhea" id="RHEA-COMP:15087"/>
        <dbReference type="ChEBI" id="CHEBI:15378"/>
        <dbReference type="ChEBI" id="CHEBI:17154"/>
        <dbReference type="ChEBI" id="CHEBI:29965"/>
        <dbReference type="ChEBI" id="CHEBI:57540"/>
        <dbReference type="ChEBI" id="CHEBI:142554"/>
        <dbReference type="EC" id="2.4.2.31"/>
    </reaction>
</comment>
<name>A0A815LVN8_9BILA</name>
<protein>
    <recommendedName>
        <fullName evidence="8">NAD(P)(+)--arginine ADP-ribosyltransferase</fullName>
        <ecNumber evidence="8">2.4.2.31</ecNumber>
    </recommendedName>
    <alternativeName>
        <fullName evidence="8">Mono(ADP-ribosyl)transferase</fullName>
    </alternativeName>
</protein>
<dbReference type="Proteomes" id="UP000663845">
    <property type="component" value="Unassembled WGS sequence"/>
</dbReference>
<comment type="caution">
    <text evidence="9">The sequence shown here is derived from an EMBL/GenBank/DDBJ whole genome shotgun (WGS) entry which is preliminary data.</text>
</comment>
<evidence type="ECO:0000256" key="7">
    <source>
        <dbReference type="PROSITE-ProRule" id="PRU00504"/>
    </source>
</evidence>
<comment type="similarity">
    <text evidence="1 8">Belongs to the Arg-specific ADP-ribosyltransferase family.</text>
</comment>
<dbReference type="InterPro" id="IPR000768">
    <property type="entry name" value="ART"/>
</dbReference>
<dbReference type="EMBL" id="CAJNOG010001153">
    <property type="protein sequence ID" value="CAF1415096.1"/>
    <property type="molecule type" value="Genomic_DNA"/>
</dbReference>
<dbReference type="GO" id="GO:0106274">
    <property type="term" value="F:NAD+-protein-arginine ADP-ribosyltransferase activity"/>
    <property type="evidence" value="ECO:0007669"/>
    <property type="project" value="UniProtKB-EC"/>
</dbReference>
<evidence type="ECO:0000313" key="9">
    <source>
        <dbReference type="EMBL" id="CAF1415096.1"/>
    </source>
</evidence>
<evidence type="ECO:0000256" key="6">
    <source>
        <dbReference type="ARBA" id="ARBA00047597"/>
    </source>
</evidence>
<dbReference type="GO" id="GO:0016779">
    <property type="term" value="F:nucleotidyltransferase activity"/>
    <property type="evidence" value="ECO:0007669"/>
    <property type="project" value="UniProtKB-KW"/>
</dbReference>
<keyword evidence="2 8" id="KW-0328">Glycosyltransferase</keyword>
<evidence type="ECO:0000256" key="5">
    <source>
        <dbReference type="ARBA" id="ARBA00022737"/>
    </source>
</evidence>
<keyword evidence="5" id="KW-0677">Repeat</keyword>
<evidence type="ECO:0000256" key="3">
    <source>
        <dbReference type="ARBA" id="ARBA00022679"/>
    </source>
</evidence>
<keyword evidence="8" id="KW-0520">NAD</keyword>
<evidence type="ECO:0000313" key="10">
    <source>
        <dbReference type="Proteomes" id="UP000663845"/>
    </source>
</evidence>
<dbReference type="Pfam" id="PF01129">
    <property type="entry name" value="ART"/>
    <property type="match status" value="1"/>
</dbReference>
<dbReference type="EC" id="2.4.2.31" evidence="8"/>
<dbReference type="InterPro" id="IPR001258">
    <property type="entry name" value="NHL_repeat"/>
</dbReference>
<dbReference type="CDD" id="cd05819">
    <property type="entry name" value="NHL"/>
    <property type="match status" value="1"/>
</dbReference>
<dbReference type="InterPro" id="IPR011042">
    <property type="entry name" value="6-blade_b-propeller_TolB-like"/>
</dbReference>
<dbReference type="PROSITE" id="PS51996">
    <property type="entry name" value="TR_MART"/>
    <property type="match status" value="1"/>
</dbReference>
<dbReference type="PANTHER" id="PTHR24104:SF25">
    <property type="entry name" value="PROTEIN LIN-41"/>
    <property type="match status" value="1"/>
</dbReference>
<dbReference type="AlphaFoldDB" id="A0A815LVN8"/>
<keyword evidence="8" id="KW-0521">NADP</keyword>
<evidence type="ECO:0000256" key="2">
    <source>
        <dbReference type="ARBA" id="ARBA00022676"/>
    </source>
</evidence>
<reference evidence="9" key="1">
    <citation type="submission" date="2021-02" db="EMBL/GenBank/DDBJ databases">
        <authorList>
            <person name="Nowell W R."/>
        </authorList>
    </citation>
    <scope>NUCLEOTIDE SEQUENCE</scope>
</reference>
<dbReference type="PANTHER" id="PTHR24104">
    <property type="entry name" value="E3 UBIQUITIN-PROTEIN LIGASE NHLRC1-RELATED"/>
    <property type="match status" value="1"/>
</dbReference>
<sequence>MNRFSDIDCLFKRLTPVYGFRVAKLVSIEEALQSVQSQIDELPYFIKIAKKYCHYPSEHGLTHDESASVYIYTMEWGEQTLYRVLNKTLRNENRHLLKNITLMNRFCDIDWSFKTLTPVYGYRSEKLVSIEKALESIQSHIDQLSYYIEIAKKHCHYPSEHGLTHDESASIYIYTMEWGEQSLYCVLNKTLRNENRDLLKVWFPYIKLFDTAINKLPTVKEVVWRGITADIGKNFHENDKITWWSINSCSSKVNIIKGFLGNKTNSTTFLIEATNGKKVSGYTVHESEHEIILRIGTQFRVKSNALDHPNGSYHVHLIEINEENNDNNHTTSAPSFVATVCHMVFTTTTNLISSKPKWDKWKQDAITVAGGNRQGQNLNQLSWPVGIFIDKKKNIFIADYENHRIVEWKSNTNEGQIIAGGNGQGNRMNQLNHPIDVVVDQQNHSIIIADQGNSRVIRWINQNQQILIDNIDCWGLAMDKHGFLYVSDQTKNEVRRWKMGEYNNKGIVVAGGNGQGDHLNQLNDPRFIFVDGAQSVYVSDVQNNRVMKWRKGAKEGKIVAAGNGQGRKLNQLSSPKGVIVDDLGQIYVADFWNHRVIRWCEGKEEGEIVVGRNGAGNQSDQFSFTTGLSFDDERNLYVVDCLNNRIQKFEIIL</sequence>
<dbReference type="PROSITE" id="PS51125">
    <property type="entry name" value="NHL"/>
    <property type="match status" value="1"/>
</dbReference>